<keyword evidence="2" id="KW-1133">Transmembrane helix</keyword>
<evidence type="ECO:0000256" key="3">
    <source>
        <dbReference type="SAM" id="SignalP"/>
    </source>
</evidence>
<feature type="region of interest" description="Disordered" evidence="1">
    <location>
        <begin position="35"/>
        <end position="73"/>
    </location>
</feature>
<organism evidence="4 5">
    <name type="scientific">Temnothorax longispinosus</name>
    <dbReference type="NCBI Taxonomy" id="300112"/>
    <lineage>
        <taxon>Eukaryota</taxon>
        <taxon>Metazoa</taxon>
        <taxon>Ecdysozoa</taxon>
        <taxon>Arthropoda</taxon>
        <taxon>Hexapoda</taxon>
        <taxon>Insecta</taxon>
        <taxon>Pterygota</taxon>
        <taxon>Neoptera</taxon>
        <taxon>Endopterygota</taxon>
        <taxon>Hymenoptera</taxon>
        <taxon>Apocrita</taxon>
        <taxon>Aculeata</taxon>
        <taxon>Formicoidea</taxon>
        <taxon>Formicidae</taxon>
        <taxon>Myrmicinae</taxon>
        <taxon>Temnothorax</taxon>
    </lineage>
</organism>
<dbReference type="AlphaFoldDB" id="A0A4S2KBL3"/>
<sequence length="334" mass="36110">MAVFDPPRSSLPLLLLLMMVTLLAALTSSPVNAAAAGASSAPSVPDAGRDTREPPPPTVEPPDATGDKKALVGSPYSSNEIFFKRYSSVAEGGPILMSTSSQRGSVEVTTESLGEVRTRERPYAGRTGSVVARKGVEEKIKPRKGVPDDTPSTKSIDQNVENVSLNQTTFESMKPIMESSPAIETAHIKSETSNVSNPKLNTTDPRPDSLNHGISSNASLVPANKTTSQPEITNSSTTAPKVSSHIEKHIPKPKPTVTTVDGPEINESIPLSRTKNPPLGMPRKIDYIVPVIITIFALPILGAVIFVLYRRGRDCWDKRHYRRMDFLIDGMYND</sequence>
<dbReference type="STRING" id="300112.A0A4S2KBL3"/>
<reference evidence="4 5" key="1">
    <citation type="journal article" date="2019" name="Philos. Trans. R. Soc. Lond., B, Biol. Sci.">
        <title>Ant behaviour and brain gene expression of defending hosts depend on the ecological success of the intruding social parasite.</title>
        <authorList>
            <person name="Kaur R."/>
            <person name="Stoldt M."/>
            <person name="Jongepier E."/>
            <person name="Feldmeyer B."/>
            <person name="Menzel F."/>
            <person name="Bornberg-Bauer E."/>
            <person name="Foitzik S."/>
        </authorList>
    </citation>
    <scope>NUCLEOTIDE SEQUENCE [LARGE SCALE GENOMIC DNA]</scope>
    <source>
        <tissue evidence="4">Whole body</tissue>
    </source>
</reference>
<keyword evidence="5" id="KW-1185">Reference proteome</keyword>
<dbReference type="EMBL" id="QBLH01002826">
    <property type="protein sequence ID" value="TGZ46692.1"/>
    <property type="molecule type" value="Genomic_DNA"/>
</dbReference>
<protein>
    <submittedName>
        <fullName evidence="4">Uncharacterized protein</fullName>
    </submittedName>
</protein>
<keyword evidence="2" id="KW-0472">Membrane</keyword>
<keyword evidence="3" id="KW-0732">Signal</keyword>
<gene>
    <name evidence="4" type="ORF">DBV15_09133</name>
</gene>
<feature type="chain" id="PRO_5020673053" evidence="3">
    <location>
        <begin position="26"/>
        <end position="334"/>
    </location>
</feature>
<feature type="compositionally biased region" description="Polar residues" evidence="1">
    <location>
        <begin position="212"/>
        <end position="241"/>
    </location>
</feature>
<evidence type="ECO:0000256" key="1">
    <source>
        <dbReference type="SAM" id="MobiDB-lite"/>
    </source>
</evidence>
<feature type="signal peptide" evidence="3">
    <location>
        <begin position="1"/>
        <end position="25"/>
    </location>
</feature>
<name>A0A4S2KBL3_9HYME</name>
<dbReference type="Proteomes" id="UP000310200">
    <property type="component" value="Unassembled WGS sequence"/>
</dbReference>
<evidence type="ECO:0000313" key="5">
    <source>
        <dbReference type="Proteomes" id="UP000310200"/>
    </source>
</evidence>
<feature type="compositionally biased region" description="Low complexity" evidence="1">
    <location>
        <begin position="35"/>
        <end position="46"/>
    </location>
</feature>
<feature type="transmembrane region" description="Helical" evidence="2">
    <location>
        <begin position="287"/>
        <end position="309"/>
    </location>
</feature>
<evidence type="ECO:0000313" key="4">
    <source>
        <dbReference type="EMBL" id="TGZ46692.1"/>
    </source>
</evidence>
<accession>A0A4S2KBL3</accession>
<keyword evidence="2" id="KW-0812">Transmembrane</keyword>
<feature type="compositionally biased region" description="Polar residues" evidence="1">
    <location>
        <begin position="191"/>
        <end position="204"/>
    </location>
</feature>
<feature type="region of interest" description="Disordered" evidence="1">
    <location>
        <begin position="189"/>
        <end position="273"/>
    </location>
</feature>
<evidence type="ECO:0000256" key="2">
    <source>
        <dbReference type="SAM" id="Phobius"/>
    </source>
</evidence>
<proteinExistence type="predicted"/>
<comment type="caution">
    <text evidence="4">The sequence shown here is derived from an EMBL/GenBank/DDBJ whole genome shotgun (WGS) entry which is preliminary data.</text>
</comment>